<evidence type="ECO:0000313" key="2">
    <source>
        <dbReference type="EMBL" id="WNG45207.1"/>
    </source>
</evidence>
<proteinExistence type="predicted"/>
<keyword evidence="3" id="KW-1185">Reference proteome</keyword>
<accession>A0ABY9WR02</accession>
<organism evidence="2 3">
    <name type="scientific">Archangium minus</name>
    <dbReference type="NCBI Taxonomy" id="83450"/>
    <lineage>
        <taxon>Bacteria</taxon>
        <taxon>Pseudomonadati</taxon>
        <taxon>Myxococcota</taxon>
        <taxon>Myxococcia</taxon>
        <taxon>Myxococcales</taxon>
        <taxon>Cystobacterineae</taxon>
        <taxon>Archangiaceae</taxon>
        <taxon>Archangium</taxon>
    </lineage>
</organism>
<dbReference type="EMBL" id="CP043494">
    <property type="protein sequence ID" value="WNG45207.1"/>
    <property type="molecule type" value="Genomic_DNA"/>
</dbReference>
<evidence type="ECO:0000313" key="3">
    <source>
        <dbReference type="Proteomes" id="UP001611383"/>
    </source>
</evidence>
<evidence type="ECO:0000256" key="1">
    <source>
        <dbReference type="SAM" id="Phobius"/>
    </source>
</evidence>
<feature type="transmembrane region" description="Helical" evidence="1">
    <location>
        <begin position="158"/>
        <end position="177"/>
    </location>
</feature>
<keyword evidence="1" id="KW-1133">Transmembrane helix</keyword>
<protein>
    <submittedName>
        <fullName evidence="2">Uncharacterized protein</fullName>
    </submittedName>
</protein>
<dbReference type="Proteomes" id="UP001611383">
    <property type="component" value="Chromosome"/>
</dbReference>
<name>A0ABY9WR02_9BACT</name>
<keyword evidence="1" id="KW-0812">Transmembrane</keyword>
<sequence>MGMALAAYTPTRVRYDLLLQSMVPGTPFDSARVEALLEARGAKVLPGGGHTWQLEHGSVEIHPLKEGGQWVATEVRVPLSDRTELVREVVARVAEVAKEAEVRFFDPQLGRELSAHSDGVVADQYERTARYAGEMLGVASAMPISTTESEGFQPTTKFVLGVLGFFTLLYLLVNWMSDQLGG</sequence>
<keyword evidence="1" id="KW-0472">Membrane</keyword>
<gene>
    <name evidence="2" type="ORF">F0U60_14645</name>
</gene>
<reference evidence="2 3" key="1">
    <citation type="submission" date="2019-08" db="EMBL/GenBank/DDBJ databases">
        <title>Archangium and Cystobacter genomes.</title>
        <authorList>
            <person name="Chen I.-C.K."/>
            <person name="Wielgoss S."/>
        </authorList>
    </citation>
    <scope>NUCLEOTIDE SEQUENCE [LARGE SCALE GENOMIC DNA]</scope>
    <source>
        <strain evidence="2 3">Cbm 6</strain>
    </source>
</reference>